<evidence type="ECO:0000313" key="2">
    <source>
        <dbReference type="EMBL" id="PLW16405.1"/>
    </source>
</evidence>
<dbReference type="Proteomes" id="UP000235392">
    <property type="component" value="Unassembled WGS sequence"/>
</dbReference>
<organism evidence="2 3">
    <name type="scientific">Puccinia coronata f. sp. avenae</name>
    <dbReference type="NCBI Taxonomy" id="200324"/>
    <lineage>
        <taxon>Eukaryota</taxon>
        <taxon>Fungi</taxon>
        <taxon>Dikarya</taxon>
        <taxon>Basidiomycota</taxon>
        <taxon>Pucciniomycotina</taxon>
        <taxon>Pucciniomycetes</taxon>
        <taxon>Pucciniales</taxon>
        <taxon>Pucciniaceae</taxon>
        <taxon>Puccinia</taxon>
    </lineage>
</organism>
<gene>
    <name evidence="2" type="ORF">PCASD_21366</name>
</gene>
<dbReference type="AlphaFoldDB" id="A0A2N5ST26"/>
<evidence type="ECO:0000313" key="3">
    <source>
        <dbReference type="Proteomes" id="UP000235392"/>
    </source>
</evidence>
<accession>A0A2N5ST26</accession>
<comment type="caution">
    <text evidence="2">The sequence shown here is derived from an EMBL/GenBank/DDBJ whole genome shotgun (WGS) entry which is preliminary data.</text>
</comment>
<name>A0A2N5ST26_9BASI</name>
<evidence type="ECO:0000256" key="1">
    <source>
        <dbReference type="SAM" id="MobiDB-lite"/>
    </source>
</evidence>
<reference evidence="2 3" key="1">
    <citation type="submission" date="2017-11" db="EMBL/GenBank/DDBJ databases">
        <title>De novo assembly and phasing of dikaryotic genomes from two isolates of Puccinia coronata f. sp. avenae, the causal agent of oat crown rust.</title>
        <authorList>
            <person name="Miller M.E."/>
            <person name="Zhang Y."/>
            <person name="Omidvar V."/>
            <person name="Sperschneider J."/>
            <person name="Schwessinger B."/>
            <person name="Raley C."/>
            <person name="Palmer J.M."/>
            <person name="Garnica D."/>
            <person name="Upadhyaya N."/>
            <person name="Rathjen J."/>
            <person name="Taylor J.M."/>
            <person name="Park R.F."/>
            <person name="Dodds P.N."/>
            <person name="Hirsch C.D."/>
            <person name="Kianian S.F."/>
            <person name="Figueroa M."/>
        </authorList>
    </citation>
    <scope>NUCLEOTIDE SEQUENCE [LARGE SCALE GENOMIC DNA]</scope>
    <source>
        <strain evidence="2">12SD80</strain>
    </source>
</reference>
<dbReference type="EMBL" id="PGCI01000772">
    <property type="protein sequence ID" value="PLW16405.1"/>
    <property type="molecule type" value="Genomic_DNA"/>
</dbReference>
<protein>
    <submittedName>
        <fullName evidence="2">Uncharacterized protein</fullName>
    </submittedName>
</protein>
<proteinExistence type="predicted"/>
<feature type="region of interest" description="Disordered" evidence="1">
    <location>
        <begin position="207"/>
        <end position="238"/>
    </location>
</feature>
<sequence length="248" mass="26735">MERPTGALCEKRPLDGLVPIIQRALHQGCVQRTLSKRLLDAFTKKRPADDRRATGALRRQAIPDTLKLGVTFPVPWPAEQDHSTSTLRGRKDDNWVGSGCPQAGPRWPAILLGGSGRVRNIQNVAQTKPIYRLLLFEGLDLVLVLDLVVAPCDCEQGSGGGTTWMLSPALVFAIITVGVGPTGARLAAQQDPTQSSFDLGRLGPGLDVKIPPKRGPNPTQTRAGWGGPSGTRPNYHPHVDDISTLRIV</sequence>